<reference evidence="1" key="1">
    <citation type="journal article" date="2011" name="Environ. Microbiol.">
        <title>Time-series analyses of Monterey Bay coastal microbial picoplankton using a 'genome proxy' microarray.</title>
        <authorList>
            <person name="Rich V.I."/>
            <person name="Pham V.D."/>
            <person name="Eppley J."/>
            <person name="Shi Y."/>
            <person name="DeLong E.F."/>
        </authorList>
    </citation>
    <scope>NUCLEOTIDE SEQUENCE</scope>
</reference>
<protein>
    <submittedName>
        <fullName evidence="1">Uncharacterized protein</fullName>
    </submittedName>
</protein>
<dbReference type="EMBL" id="GU474948">
    <property type="protein sequence ID" value="ADI20952.1"/>
    <property type="molecule type" value="Genomic_DNA"/>
</dbReference>
<accession>E0Y2R1</accession>
<name>E0Y2R1_9GAMM</name>
<sequence length="83" mass="9732">MASLMKHQNIFGRIAYTSKKPDLMNQPRGHETFHITKHNDGKVILRAHCEIEEPEPTVMRDVILSQDKNNKPTDCFIRLTCWR</sequence>
<organism evidence="1">
    <name type="scientific">uncultured gamma proteobacterium EB080_L93H08</name>
    <dbReference type="NCBI Taxonomy" id="710973"/>
    <lineage>
        <taxon>Bacteria</taxon>
        <taxon>Pseudomonadati</taxon>
        <taxon>Pseudomonadota</taxon>
        <taxon>Gammaproteobacteria</taxon>
        <taxon>environmental samples</taxon>
    </lineage>
</organism>
<dbReference type="AlphaFoldDB" id="E0Y2R1"/>
<proteinExistence type="predicted"/>
<evidence type="ECO:0000313" key="1">
    <source>
        <dbReference type="EMBL" id="ADI20952.1"/>
    </source>
</evidence>